<evidence type="ECO:0000313" key="3">
    <source>
        <dbReference type="EMBL" id="KAJ9164891.1"/>
    </source>
</evidence>
<dbReference type="EMBL" id="JANBVN010000008">
    <property type="protein sequence ID" value="KAJ9164891.1"/>
    <property type="molecule type" value="Genomic_DNA"/>
</dbReference>
<keyword evidence="1" id="KW-0175">Coiled coil</keyword>
<comment type="caution">
    <text evidence="3">The sequence shown here is derived from an EMBL/GenBank/DDBJ whole genome shotgun (WGS) entry which is preliminary data.</text>
</comment>
<name>A0AA38SJB2_9PEZI</name>
<proteinExistence type="predicted"/>
<dbReference type="AlphaFoldDB" id="A0AA38SJB2"/>
<gene>
    <name evidence="3" type="ORF">NKR19_g900</name>
</gene>
<dbReference type="Proteomes" id="UP001174691">
    <property type="component" value="Unassembled WGS sequence"/>
</dbReference>
<evidence type="ECO:0000256" key="1">
    <source>
        <dbReference type="SAM" id="Coils"/>
    </source>
</evidence>
<sequence>MSRYSYSSDEDSRIDVRVSRHRAPSPLRRPVATPPAPHYIQTVDVRRDRPASYYQTGPILLDPARTMVRTRSRSRERRSSPPSAQVAPVVIHNKIYNEQSSDDDSDDSHHHRRRRSTRSRSRHSRASSIDSVDAHERWELEQARRQLEELKLAQRSDRENKSIHKQYREEAELQRAKAELEEIKRREAKEKEEKRIRKEMELKRLEEERKEEEEKERREKEKKAAIAEYKAKEAERIAKEKEEKERAEKEYQRRLYEDLIRAGVDEKDIEAIIKKEKIKRDEKKKEEDKKNHSGPLARPTYTRMSLQHLEIETLYYFKIDWEYDLEPGYILIKRWVPEYEQEQLWAHTRQIRLVREHEHSDHKVVLKIDDGKKHKKHKDDDQFMWVHKKTERRRSKSPGLLMYLAGGRPA</sequence>
<organism evidence="3 4">
    <name type="scientific">Coniochaeta hoffmannii</name>
    <dbReference type="NCBI Taxonomy" id="91930"/>
    <lineage>
        <taxon>Eukaryota</taxon>
        <taxon>Fungi</taxon>
        <taxon>Dikarya</taxon>
        <taxon>Ascomycota</taxon>
        <taxon>Pezizomycotina</taxon>
        <taxon>Sordariomycetes</taxon>
        <taxon>Sordariomycetidae</taxon>
        <taxon>Coniochaetales</taxon>
        <taxon>Coniochaetaceae</taxon>
        <taxon>Coniochaeta</taxon>
    </lineage>
</organism>
<evidence type="ECO:0000256" key="2">
    <source>
        <dbReference type="SAM" id="MobiDB-lite"/>
    </source>
</evidence>
<reference evidence="3" key="1">
    <citation type="submission" date="2022-07" db="EMBL/GenBank/DDBJ databases">
        <title>Fungi with potential for degradation of polypropylene.</title>
        <authorList>
            <person name="Gostincar C."/>
        </authorList>
    </citation>
    <scope>NUCLEOTIDE SEQUENCE</scope>
    <source>
        <strain evidence="3">EXF-13287</strain>
    </source>
</reference>
<feature type="region of interest" description="Disordered" evidence="2">
    <location>
        <begin position="1"/>
        <end position="131"/>
    </location>
</feature>
<protein>
    <submittedName>
        <fullName evidence="3">Reticulocyte-binding protein 2 like protein a</fullName>
    </submittedName>
</protein>
<feature type="compositionally biased region" description="Basic residues" evidence="2">
    <location>
        <begin position="110"/>
        <end position="125"/>
    </location>
</feature>
<feature type="coiled-coil region" evidence="1">
    <location>
        <begin position="140"/>
        <end position="257"/>
    </location>
</feature>
<accession>A0AA38SJB2</accession>
<evidence type="ECO:0000313" key="4">
    <source>
        <dbReference type="Proteomes" id="UP001174691"/>
    </source>
</evidence>
<keyword evidence="4" id="KW-1185">Reference proteome</keyword>